<feature type="transmembrane region" description="Helical" evidence="1">
    <location>
        <begin position="124"/>
        <end position="142"/>
    </location>
</feature>
<sequence length="236" mass="25803">MSIALFIRLFIIVHATAGTIALLAGPVAMLTKKGGPRHRRAGRYYTYSMAVVFVTAVVVAYLKSLSFLFMIAFFSFYLVLSGYRALRWKRLAIDGKVSSLDWGIQIGAGITALVLLGWGVGQLIGQNFFGSVGIVFGGIALVRVKQTIDRFRTPPEDKAYWLYSHIIGMSAGYVATLTAFLVVNVHFLPPIVVWLIPTVIGVPLIVRVVRRIRAANEQKAENAVMNSAQAVTVTAN</sequence>
<feature type="transmembrane region" description="Helical" evidence="1">
    <location>
        <begin position="42"/>
        <end position="61"/>
    </location>
</feature>
<feature type="transmembrane region" description="Helical" evidence="1">
    <location>
        <begin position="98"/>
        <end position="118"/>
    </location>
</feature>
<protein>
    <submittedName>
        <fullName evidence="2">DUF2306 domain-containing protein</fullName>
    </submittedName>
</protein>
<feature type="transmembrane region" description="Helical" evidence="1">
    <location>
        <begin position="67"/>
        <end position="86"/>
    </location>
</feature>
<evidence type="ECO:0000256" key="1">
    <source>
        <dbReference type="SAM" id="Phobius"/>
    </source>
</evidence>
<evidence type="ECO:0000313" key="3">
    <source>
        <dbReference type="Proteomes" id="UP000477386"/>
    </source>
</evidence>
<name>A0A6M0IP90_9BACT</name>
<keyword evidence="1" id="KW-0812">Transmembrane</keyword>
<dbReference type="EMBL" id="JAAGNZ010000002">
    <property type="protein sequence ID" value="NEU69752.1"/>
    <property type="molecule type" value="Genomic_DNA"/>
</dbReference>
<feature type="transmembrane region" description="Helical" evidence="1">
    <location>
        <begin position="191"/>
        <end position="209"/>
    </location>
</feature>
<evidence type="ECO:0000313" key="2">
    <source>
        <dbReference type="EMBL" id="NEU69752.1"/>
    </source>
</evidence>
<feature type="transmembrane region" description="Helical" evidence="1">
    <location>
        <begin position="162"/>
        <end position="185"/>
    </location>
</feature>
<organism evidence="2 3">
    <name type="scientific">Spirosoma agri</name>
    <dbReference type="NCBI Taxonomy" id="1987381"/>
    <lineage>
        <taxon>Bacteria</taxon>
        <taxon>Pseudomonadati</taxon>
        <taxon>Bacteroidota</taxon>
        <taxon>Cytophagia</taxon>
        <taxon>Cytophagales</taxon>
        <taxon>Cytophagaceae</taxon>
        <taxon>Spirosoma</taxon>
    </lineage>
</organism>
<comment type="caution">
    <text evidence="2">The sequence shown here is derived from an EMBL/GenBank/DDBJ whole genome shotgun (WGS) entry which is preliminary data.</text>
</comment>
<keyword evidence="3" id="KW-1185">Reference proteome</keyword>
<accession>A0A6M0IP90</accession>
<dbReference type="AlphaFoldDB" id="A0A6M0IP90"/>
<dbReference type="RefSeq" id="WP_164042388.1">
    <property type="nucleotide sequence ID" value="NZ_JAAGNZ010000002.1"/>
</dbReference>
<keyword evidence="1" id="KW-0472">Membrane</keyword>
<feature type="transmembrane region" description="Helical" evidence="1">
    <location>
        <begin position="6"/>
        <end position="30"/>
    </location>
</feature>
<reference evidence="2 3" key="1">
    <citation type="submission" date="2020-02" db="EMBL/GenBank/DDBJ databases">
        <title>Draft genome sequence of two Spirosoma agri KCTC 52727 and Spirosoma terrae KCTC 52035.</title>
        <authorList>
            <person name="Rojas J."/>
            <person name="Ambika Manirajan B."/>
            <person name="Ratering S."/>
            <person name="Suarez C."/>
            <person name="Schnell S."/>
        </authorList>
    </citation>
    <scope>NUCLEOTIDE SEQUENCE [LARGE SCALE GENOMIC DNA]</scope>
    <source>
        <strain evidence="2 3">KCTC 52727</strain>
    </source>
</reference>
<keyword evidence="1" id="KW-1133">Transmembrane helix</keyword>
<proteinExistence type="predicted"/>
<gene>
    <name evidence="2" type="ORF">GK091_22925</name>
</gene>
<dbReference type="Proteomes" id="UP000477386">
    <property type="component" value="Unassembled WGS sequence"/>
</dbReference>